<comment type="caution">
    <text evidence="2">The sequence shown here is derived from an EMBL/GenBank/DDBJ whole genome shotgun (WGS) entry which is preliminary data.</text>
</comment>
<dbReference type="CDD" id="cd01836">
    <property type="entry name" value="FeeA_FeeB_like"/>
    <property type="match status" value="1"/>
</dbReference>
<dbReference type="InterPro" id="IPR036514">
    <property type="entry name" value="SGNH_hydro_sf"/>
</dbReference>
<organism evidence="2 3">
    <name type="scientific">Parasedimentitalea denitrificans</name>
    <dbReference type="NCBI Taxonomy" id="2211118"/>
    <lineage>
        <taxon>Bacteria</taxon>
        <taxon>Pseudomonadati</taxon>
        <taxon>Pseudomonadota</taxon>
        <taxon>Alphaproteobacteria</taxon>
        <taxon>Rhodobacterales</taxon>
        <taxon>Paracoccaceae</taxon>
        <taxon>Parasedimentitalea</taxon>
    </lineage>
</organism>
<accession>A0ABX0WB46</accession>
<keyword evidence="3" id="KW-1185">Reference proteome</keyword>
<dbReference type="EMBL" id="QHLQ01000012">
    <property type="protein sequence ID" value="NIZ61895.1"/>
    <property type="molecule type" value="Genomic_DNA"/>
</dbReference>
<dbReference type="SUPFAM" id="SSF52266">
    <property type="entry name" value="SGNH hydrolase"/>
    <property type="match status" value="1"/>
</dbReference>
<gene>
    <name evidence="2" type="ORF">DL239_13015</name>
</gene>
<dbReference type="Proteomes" id="UP001429564">
    <property type="component" value="Unassembled WGS sequence"/>
</dbReference>
<sequence length="224" mass="24479">MPLLLAQALWVRRRAQLLPEPPGPRSGTSGQGPRLRLLIIGDSSGAGVGAASQDQALSGQLVSRLADRYQVTWRLEARTGNTTPDMTRQLASMPPETFDCAVVALGVNDVTRATTKVQFVSHQTALFDLLKSRFRVRQILCTGVPPLQHFPLLPQPLAWTLGRHAARLDSGLVQLAHRNEGVSHLPLVLPRNPDMAAQDGFHPSPKAYAIWAENLARNILSQEL</sequence>
<name>A0ABX0WB46_9RHOB</name>
<dbReference type="InterPro" id="IPR013830">
    <property type="entry name" value="SGNH_hydro"/>
</dbReference>
<feature type="domain" description="SGNH hydrolase-type esterase" evidence="1">
    <location>
        <begin position="40"/>
        <end position="210"/>
    </location>
</feature>
<evidence type="ECO:0000313" key="3">
    <source>
        <dbReference type="Proteomes" id="UP001429564"/>
    </source>
</evidence>
<dbReference type="Gene3D" id="3.40.50.1110">
    <property type="entry name" value="SGNH hydrolase"/>
    <property type="match status" value="1"/>
</dbReference>
<reference evidence="2 3" key="1">
    <citation type="submission" date="2018-05" db="EMBL/GenBank/DDBJ databases">
        <authorList>
            <person name="Zhang Y.-J."/>
        </authorList>
    </citation>
    <scope>NUCLEOTIDE SEQUENCE [LARGE SCALE GENOMIC DNA]</scope>
    <source>
        <strain evidence="2 3">CY04</strain>
    </source>
</reference>
<evidence type="ECO:0000313" key="2">
    <source>
        <dbReference type="EMBL" id="NIZ61895.1"/>
    </source>
</evidence>
<dbReference type="RefSeq" id="WP_167684528.1">
    <property type="nucleotide sequence ID" value="NZ_QHLQ01000012.1"/>
</dbReference>
<evidence type="ECO:0000259" key="1">
    <source>
        <dbReference type="Pfam" id="PF13472"/>
    </source>
</evidence>
<protein>
    <submittedName>
        <fullName evidence="2">GDSL family lipase</fullName>
    </submittedName>
</protein>
<proteinExistence type="predicted"/>
<dbReference type="Pfam" id="PF13472">
    <property type="entry name" value="Lipase_GDSL_2"/>
    <property type="match status" value="1"/>
</dbReference>